<evidence type="ECO:0000313" key="2">
    <source>
        <dbReference type="EMBL" id="CAI8601977.1"/>
    </source>
</evidence>
<evidence type="ECO:0000256" key="1">
    <source>
        <dbReference type="SAM" id="MobiDB-lite"/>
    </source>
</evidence>
<dbReference type="PANTHER" id="PTHR45089:SF24">
    <property type="entry name" value="DNAJ HEAT SHOCK N-TERMINAL DOMAIN-CONTAINING PROTEIN"/>
    <property type="match status" value="1"/>
</dbReference>
<reference evidence="2 3" key="1">
    <citation type="submission" date="2023-01" db="EMBL/GenBank/DDBJ databases">
        <authorList>
            <person name="Kreplak J."/>
        </authorList>
    </citation>
    <scope>NUCLEOTIDE SEQUENCE [LARGE SCALE GENOMIC DNA]</scope>
</reference>
<proteinExistence type="predicted"/>
<protein>
    <submittedName>
        <fullName evidence="2">Uncharacterized protein</fullName>
    </submittedName>
</protein>
<sequence length="100" mass="11325">MFRFSHQVPSYLLTGEEGENAPKGFLELDPASTPMELLQLITDPPNQEKEMPVENSSKDDLKHKDNSGARKKAAGAQAGKVWPENLLVYKRKRFKVKKDQ</sequence>
<gene>
    <name evidence="2" type="ORF">VFH_III019120</name>
</gene>
<feature type="region of interest" description="Disordered" evidence="1">
    <location>
        <begin position="43"/>
        <end position="77"/>
    </location>
</feature>
<feature type="region of interest" description="Disordered" evidence="1">
    <location>
        <begin position="1"/>
        <end position="28"/>
    </location>
</feature>
<dbReference type="EMBL" id="OX451738">
    <property type="protein sequence ID" value="CAI8601977.1"/>
    <property type="molecule type" value="Genomic_DNA"/>
</dbReference>
<accession>A0AAV0ZYQ7</accession>
<dbReference type="AlphaFoldDB" id="A0AAV0ZYQ7"/>
<dbReference type="PANTHER" id="PTHR45089">
    <property type="entry name" value="DNAJ HEAT SHOCK AMINO-TERMINAL DOMAIN PROTEIN-RELATED"/>
    <property type="match status" value="1"/>
</dbReference>
<feature type="compositionally biased region" description="Basic and acidic residues" evidence="1">
    <location>
        <begin position="46"/>
        <end position="68"/>
    </location>
</feature>
<keyword evidence="3" id="KW-1185">Reference proteome</keyword>
<organism evidence="2 3">
    <name type="scientific">Vicia faba</name>
    <name type="common">Broad bean</name>
    <name type="synonym">Faba vulgaris</name>
    <dbReference type="NCBI Taxonomy" id="3906"/>
    <lineage>
        <taxon>Eukaryota</taxon>
        <taxon>Viridiplantae</taxon>
        <taxon>Streptophyta</taxon>
        <taxon>Embryophyta</taxon>
        <taxon>Tracheophyta</taxon>
        <taxon>Spermatophyta</taxon>
        <taxon>Magnoliopsida</taxon>
        <taxon>eudicotyledons</taxon>
        <taxon>Gunneridae</taxon>
        <taxon>Pentapetalae</taxon>
        <taxon>rosids</taxon>
        <taxon>fabids</taxon>
        <taxon>Fabales</taxon>
        <taxon>Fabaceae</taxon>
        <taxon>Papilionoideae</taxon>
        <taxon>50 kb inversion clade</taxon>
        <taxon>NPAAA clade</taxon>
        <taxon>Hologalegina</taxon>
        <taxon>IRL clade</taxon>
        <taxon>Fabeae</taxon>
        <taxon>Vicia</taxon>
    </lineage>
</organism>
<evidence type="ECO:0000313" key="3">
    <source>
        <dbReference type="Proteomes" id="UP001157006"/>
    </source>
</evidence>
<name>A0AAV0ZYQ7_VICFA</name>
<dbReference type="Proteomes" id="UP001157006">
    <property type="component" value="Chromosome 3"/>
</dbReference>